<evidence type="ECO:0000256" key="9">
    <source>
        <dbReference type="ARBA" id="ARBA00070962"/>
    </source>
</evidence>
<organism evidence="15">
    <name type="scientific">Ligustrum vulgare</name>
    <name type="common">Common privet</name>
    <name type="synonym">Ligustrum insulare</name>
    <dbReference type="NCBI Taxonomy" id="13597"/>
    <lineage>
        <taxon>Eukaryota</taxon>
        <taxon>Viridiplantae</taxon>
        <taxon>Streptophyta</taxon>
        <taxon>Embryophyta</taxon>
        <taxon>Tracheophyta</taxon>
        <taxon>Spermatophyta</taxon>
        <taxon>Magnoliopsida</taxon>
        <taxon>eudicotyledons</taxon>
        <taxon>Gunneridae</taxon>
        <taxon>Pentapetalae</taxon>
        <taxon>asterids</taxon>
        <taxon>lamiids</taxon>
        <taxon>Lamiales</taxon>
        <taxon>Oleaceae</taxon>
        <taxon>Oleeae</taxon>
        <taxon>Ligustrum</taxon>
    </lineage>
</organism>
<feature type="active site" description="Nucleophile" evidence="11">
    <location>
        <position position="101"/>
    </location>
</feature>
<evidence type="ECO:0000256" key="14">
    <source>
        <dbReference type="RuleBase" id="RU003567"/>
    </source>
</evidence>
<dbReference type="GO" id="GO:0009570">
    <property type="term" value="C:chloroplast stroma"/>
    <property type="evidence" value="ECO:0007669"/>
    <property type="project" value="UniProtKB-SubCell"/>
</dbReference>
<dbReference type="PRINTS" id="PR00127">
    <property type="entry name" value="CLPPROTEASEP"/>
</dbReference>
<dbReference type="Pfam" id="PF00574">
    <property type="entry name" value="CLP_protease"/>
    <property type="match status" value="1"/>
</dbReference>
<keyword evidence="15" id="KW-0150">Chloroplast</keyword>
<evidence type="ECO:0000256" key="2">
    <source>
        <dbReference type="ARBA" id="ARBA00013230"/>
    </source>
</evidence>
<dbReference type="Gene3D" id="3.90.226.10">
    <property type="entry name" value="2-enoyl-CoA Hydratase, Chain A, domain 1"/>
    <property type="match status" value="1"/>
</dbReference>
<dbReference type="InterPro" id="IPR029045">
    <property type="entry name" value="ClpP/crotonase-like_dom_sf"/>
</dbReference>
<dbReference type="CDD" id="cd07017">
    <property type="entry name" value="S14_ClpP_2"/>
    <property type="match status" value="1"/>
</dbReference>
<protein>
    <recommendedName>
        <fullName evidence="9 11">ATP-dependent Clp protease proteolytic subunit</fullName>
        <ecNumber evidence="2 11">3.4.21.92</ecNumber>
    </recommendedName>
    <alternativeName>
        <fullName evidence="10 11">Endopeptidase Clp</fullName>
    </alternativeName>
</protein>
<dbReference type="AlphaFoldDB" id="A0A4D5Y0Z4"/>
<dbReference type="EC" id="3.4.21.92" evidence="2 11"/>
<dbReference type="SUPFAM" id="SSF52096">
    <property type="entry name" value="ClpP/crotonase"/>
    <property type="match status" value="1"/>
</dbReference>
<dbReference type="InterPro" id="IPR023562">
    <property type="entry name" value="ClpP/TepA"/>
</dbReference>
<dbReference type="GO" id="GO:0006515">
    <property type="term" value="P:protein quality control for misfolded or incompletely synthesized proteins"/>
    <property type="evidence" value="ECO:0007669"/>
    <property type="project" value="TreeGrafter"/>
</dbReference>
<keyword evidence="3 15" id="KW-0934">Plastid</keyword>
<comment type="catalytic activity">
    <reaction evidence="7 11 13">
        <text>Hydrolysis of proteins to small peptides in the presence of ATP and magnesium. alpha-casein is the usual test substrate. In the absence of ATP, only oligopeptides shorter than five residues are hydrolyzed (such as succinyl-Leu-Tyr-|-NHMec, and Leu-Tyr-Leu-|-Tyr-Trp, in which cleavage of the -Tyr-|-Leu- and -Tyr-|-Trp bonds also occurs).</text>
        <dbReference type="EC" id="3.4.21.92"/>
    </reaction>
</comment>
<dbReference type="GO" id="GO:0051117">
    <property type="term" value="F:ATPase binding"/>
    <property type="evidence" value="ECO:0007669"/>
    <property type="project" value="TreeGrafter"/>
</dbReference>
<dbReference type="PROSITE" id="PS00381">
    <property type="entry name" value="CLP_PROTEASE_SER"/>
    <property type="match status" value="1"/>
</dbReference>
<proteinExistence type="inferred from homology"/>
<dbReference type="GO" id="GO:0009368">
    <property type="term" value="C:endopeptidase Clp complex"/>
    <property type="evidence" value="ECO:0007669"/>
    <property type="project" value="TreeGrafter"/>
</dbReference>
<dbReference type="GeneID" id="40147755"/>
<feature type="active site" evidence="12">
    <location>
        <position position="101"/>
    </location>
</feature>
<comment type="subcellular location">
    <subcellularLocation>
        <location evidence="11">Plastid</location>
        <location evidence="11">Chloroplast stroma</location>
    </subcellularLocation>
</comment>
<keyword evidence="6 11" id="KW-0720">Serine protease</keyword>
<dbReference type="HAMAP" id="MF_00444">
    <property type="entry name" value="ClpP"/>
    <property type="match status" value="1"/>
</dbReference>
<evidence type="ECO:0000256" key="8">
    <source>
        <dbReference type="ARBA" id="ARBA00055217"/>
    </source>
</evidence>
<dbReference type="PANTHER" id="PTHR10381:SF15">
    <property type="entry name" value="CHLOROPLASTIC ATP-DEPENDENT CLP PROTEASE PROTEOLYTIC SUBUNIT 1"/>
    <property type="match status" value="1"/>
</dbReference>
<comment type="subunit">
    <text evidence="11">Component of the chloroplastic Clp protease core complex.</text>
</comment>
<dbReference type="RefSeq" id="YP_009634489.1">
    <property type="nucleotide sequence ID" value="NC_042274.1"/>
</dbReference>
<dbReference type="GO" id="GO:0004252">
    <property type="term" value="F:serine-type endopeptidase activity"/>
    <property type="evidence" value="ECO:0007669"/>
    <property type="project" value="UniProtKB-UniRule"/>
</dbReference>
<sequence>MPVGVPKIPFLIPGDEEPTWVDLYNGLYRRRLLFLCQEVDYEISNQLIGLMTFLNIEDPTQEQFLFISSPGGGIIPGAGVFDTMQSVRADINTICLGVAASMASFILVGGTVTKRIAFPHARVMIHQPASSFFESQTGEFVMELDLILELRDYIERVYVQRTGQPRWVIHRDLERDIFMSATEAKKYGIIDEIGIHTTKLGDRFVCPEEE</sequence>
<evidence type="ECO:0000256" key="1">
    <source>
        <dbReference type="ARBA" id="ARBA00007039"/>
    </source>
</evidence>
<evidence type="ECO:0000256" key="10">
    <source>
        <dbReference type="ARBA" id="ARBA00078444"/>
    </source>
</evidence>
<dbReference type="FunFam" id="3.90.226.10:FF:000006">
    <property type="entry name" value="ATP-dependent Clp protease proteolytic subunit"/>
    <property type="match status" value="1"/>
</dbReference>
<geneLocation type="chloroplast" evidence="15"/>
<gene>
    <name evidence="11 15" type="primary">clpP</name>
</gene>
<keyword evidence="4 11" id="KW-0645">Protease</keyword>
<evidence type="ECO:0000313" key="15">
    <source>
        <dbReference type="EMBL" id="QBS49463.1"/>
    </source>
</evidence>
<evidence type="ECO:0000256" key="12">
    <source>
        <dbReference type="PROSITE-ProRule" id="PRU10085"/>
    </source>
</evidence>
<keyword evidence="5 11" id="KW-0378">Hydrolase</keyword>
<evidence type="ECO:0000256" key="11">
    <source>
        <dbReference type="HAMAP-Rule" id="MF_00444"/>
    </source>
</evidence>
<dbReference type="GO" id="GO:0004176">
    <property type="term" value="F:ATP-dependent peptidase activity"/>
    <property type="evidence" value="ECO:0007669"/>
    <property type="project" value="InterPro"/>
</dbReference>
<accession>A0A4D5Y0Z4</accession>
<dbReference type="InterPro" id="IPR018215">
    <property type="entry name" value="ClpP_Ser_AS"/>
</dbReference>
<evidence type="ECO:0000256" key="3">
    <source>
        <dbReference type="ARBA" id="ARBA00022640"/>
    </source>
</evidence>
<feature type="active site" evidence="11 13">
    <location>
        <position position="126"/>
    </location>
</feature>
<comment type="function">
    <text evidence="8 11">Cleaves peptides in various proteins in a process that requires ATP hydrolysis. Has a chymotrypsin-like activity. Plays a major role in the degradation of misfolded proteins.</text>
</comment>
<reference evidence="15" key="1">
    <citation type="journal article" date="2019" name="Mol. Ecol. Resour.">
        <title>Phylogenomics using low-depth whole genome sequencing: A case study with the olive tribe.</title>
        <authorList>
            <person name="Olofsson J.K."/>
            <person name="Cantera I."/>
            <person name="Van de Paer C."/>
            <person name="Hong-Wa C."/>
            <person name="Zedane L."/>
            <person name="Dunning L.T."/>
            <person name="Alberti A."/>
            <person name="Christin P.A."/>
            <person name="Besnard G."/>
        </authorList>
    </citation>
    <scope>NUCLEOTIDE SEQUENCE</scope>
</reference>
<comment type="similarity">
    <text evidence="1 11 14">Belongs to the peptidase S14 family.</text>
</comment>
<evidence type="ECO:0000256" key="6">
    <source>
        <dbReference type="ARBA" id="ARBA00022825"/>
    </source>
</evidence>
<name>A0A4D5Y0Z4_LIGVU</name>
<dbReference type="InterPro" id="IPR001907">
    <property type="entry name" value="ClpP"/>
</dbReference>
<dbReference type="EMBL" id="MH817874">
    <property type="protein sequence ID" value="QBS49463.1"/>
    <property type="molecule type" value="Genomic_DNA"/>
</dbReference>
<evidence type="ECO:0000256" key="13">
    <source>
        <dbReference type="PROSITE-ProRule" id="PRU10086"/>
    </source>
</evidence>
<dbReference type="InterPro" id="IPR033135">
    <property type="entry name" value="ClpP_His_AS"/>
</dbReference>
<dbReference type="PANTHER" id="PTHR10381">
    <property type="entry name" value="ATP-DEPENDENT CLP PROTEASE PROTEOLYTIC SUBUNIT"/>
    <property type="match status" value="1"/>
</dbReference>
<evidence type="ECO:0000256" key="7">
    <source>
        <dbReference type="ARBA" id="ARBA00034021"/>
    </source>
</evidence>
<evidence type="ECO:0000256" key="4">
    <source>
        <dbReference type="ARBA" id="ARBA00022670"/>
    </source>
</evidence>
<dbReference type="PROSITE" id="PS00382">
    <property type="entry name" value="CLP_PROTEASE_HIS"/>
    <property type="match status" value="1"/>
</dbReference>
<evidence type="ECO:0000256" key="5">
    <source>
        <dbReference type="ARBA" id="ARBA00022801"/>
    </source>
</evidence>